<comment type="cofactor">
    <cofactor evidence="1">
        <name>Mg(2+)</name>
        <dbReference type="ChEBI" id="CHEBI:18420"/>
    </cofactor>
</comment>
<dbReference type="OrthoDB" id="8908051at2759"/>
<evidence type="ECO:0000256" key="1">
    <source>
        <dbReference type="ARBA" id="ARBA00001946"/>
    </source>
</evidence>
<reference evidence="9" key="1">
    <citation type="journal article" date="2013" name="Genome Biol. Evol.">
        <title>Punctuated emergences of genetic and phenotypic innovations in eumetazoan, bilaterian, euteleostome, and hominidae ancestors.</title>
        <authorList>
            <person name="Wenger Y."/>
            <person name="Galliot B."/>
        </authorList>
    </citation>
    <scope>NUCLEOTIDE SEQUENCE</scope>
    <source>
        <tissue evidence="9">Whole animals</tissue>
    </source>
</reference>
<dbReference type="Gene3D" id="3.20.20.370">
    <property type="entry name" value="Glycoside hydrolase/deacetylase"/>
    <property type="match status" value="1"/>
</dbReference>
<evidence type="ECO:0000256" key="8">
    <source>
        <dbReference type="ARBA" id="ARBA00023277"/>
    </source>
</evidence>
<dbReference type="PANTHER" id="PTHR31609:SF1">
    <property type="entry name" value="CARBOHYDRATE DEACETYLASE"/>
    <property type="match status" value="1"/>
</dbReference>
<proteinExistence type="evidence at transcript level"/>
<keyword evidence="7" id="KW-0460">Magnesium</keyword>
<dbReference type="CDD" id="cd10806">
    <property type="entry name" value="YdjC_like_2"/>
    <property type="match status" value="1"/>
</dbReference>
<keyword evidence="8" id="KW-0119">Carbohydrate metabolism</keyword>
<sequence>GSETKMIKIRITADDFGYCKRRNLGILETIDNGSVNSVSILMNGSDVIKLNKDVQKGLHVNLTEGTSTSEKSTVSTLLGPDQLFLGKFRFREKLCNGEISKNELRIEIESQIEAFINKYLHIPTHVDGHQHVHVLPLVRDLFAELLQKYSIKETRIPYEIGIVDCEWIEEPRLQFYKKVCEDALLAKKVFNDYGISFSDYFIGLTTMSRDFTEVHFMIAIKKIKEDLIKNKKILDNISIEVMVHPGYASENNDGGCGGGPDSFSLSNDRDFEVNALTSKWFKKFLSSKHMNLL</sequence>
<evidence type="ECO:0000313" key="9">
    <source>
        <dbReference type="EMBL" id="CDG72229.1"/>
    </source>
</evidence>
<keyword evidence="5" id="KW-0479">Metal-binding</keyword>
<evidence type="ECO:0000256" key="6">
    <source>
        <dbReference type="ARBA" id="ARBA00022801"/>
    </source>
</evidence>
<accession>T2MJE0</accession>
<dbReference type="InterPro" id="IPR006879">
    <property type="entry name" value="YdjC-like"/>
</dbReference>
<name>T2MJE0_HYDVU</name>
<dbReference type="GO" id="GO:0016787">
    <property type="term" value="F:hydrolase activity"/>
    <property type="evidence" value="ECO:0007669"/>
    <property type="project" value="UniProtKB-KW"/>
</dbReference>
<dbReference type="GO" id="GO:0005975">
    <property type="term" value="P:carbohydrate metabolic process"/>
    <property type="evidence" value="ECO:0007669"/>
    <property type="project" value="InterPro"/>
</dbReference>
<comment type="similarity">
    <text evidence="3">Belongs to the YdjC deacetylase family.</text>
</comment>
<dbReference type="SUPFAM" id="SSF88713">
    <property type="entry name" value="Glycoside hydrolase/deacetylase"/>
    <property type="match status" value="1"/>
</dbReference>
<evidence type="ECO:0000256" key="3">
    <source>
        <dbReference type="ARBA" id="ARBA00008843"/>
    </source>
</evidence>
<dbReference type="AlphaFoldDB" id="T2MJE0"/>
<dbReference type="GO" id="GO:0046872">
    <property type="term" value="F:metal ion binding"/>
    <property type="evidence" value="ECO:0007669"/>
    <property type="project" value="UniProtKB-KW"/>
</dbReference>
<dbReference type="InterPro" id="IPR011330">
    <property type="entry name" value="Glyco_hydro/deAcase_b/a-brl"/>
</dbReference>
<dbReference type="Pfam" id="PF04794">
    <property type="entry name" value="YdjC"/>
    <property type="match status" value="1"/>
</dbReference>
<evidence type="ECO:0000256" key="4">
    <source>
        <dbReference type="ARBA" id="ARBA00018477"/>
    </source>
</evidence>
<dbReference type="PANTHER" id="PTHR31609">
    <property type="entry name" value="YDJC DEACETYLASE FAMILY MEMBER"/>
    <property type="match status" value="1"/>
</dbReference>
<dbReference type="GO" id="GO:0019213">
    <property type="term" value="F:deacetylase activity"/>
    <property type="evidence" value="ECO:0007669"/>
    <property type="project" value="TreeGrafter"/>
</dbReference>
<evidence type="ECO:0000256" key="7">
    <source>
        <dbReference type="ARBA" id="ARBA00022842"/>
    </source>
</evidence>
<gene>
    <name evidence="9" type="primary">YDJC</name>
</gene>
<keyword evidence="6" id="KW-0378">Hydrolase</keyword>
<comment type="function">
    <text evidence="2">Probably catalyzes the deacetylation of acetylated carbohydrates an important step in the degradation of oligosaccharides.</text>
</comment>
<protein>
    <recommendedName>
        <fullName evidence="4">Carbohydrate deacetylase</fullName>
    </recommendedName>
</protein>
<evidence type="ECO:0000256" key="5">
    <source>
        <dbReference type="ARBA" id="ARBA00022723"/>
    </source>
</evidence>
<feature type="non-terminal residue" evidence="9">
    <location>
        <position position="1"/>
    </location>
</feature>
<organism evidence="9">
    <name type="scientific">Hydra vulgaris</name>
    <name type="common">Hydra</name>
    <name type="synonym">Hydra attenuata</name>
    <dbReference type="NCBI Taxonomy" id="6087"/>
    <lineage>
        <taxon>Eukaryota</taxon>
        <taxon>Metazoa</taxon>
        <taxon>Cnidaria</taxon>
        <taxon>Hydrozoa</taxon>
        <taxon>Hydroidolina</taxon>
        <taxon>Anthoathecata</taxon>
        <taxon>Aplanulata</taxon>
        <taxon>Hydridae</taxon>
        <taxon>Hydra</taxon>
    </lineage>
</organism>
<dbReference type="EMBL" id="HAAD01005997">
    <property type="protein sequence ID" value="CDG72229.1"/>
    <property type="molecule type" value="mRNA"/>
</dbReference>
<evidence type="ECO:0000256" key="2">
    <source>
        <dbReference type="ARBA" id="ARBA00003451"/>
    </source>
</evidence>